<keyword evidence="2" id="KW-1133">Transmembrane helix</keyword>
<dbReference type="InterPro" id="IPR027417">
    <property type="entry name" value="P-loop_NTPase"/>
</dbReference>
<dbReference type="Gene3D" id="3.40.50.300">
    <property type="entry name" value="P-loop containing nucleotide triphosphate hydrolases"/>
    <property type="match status" value="1"/>
</dbReference>
<comment type="caution">
    <text evidence="4">The sequence shown here is derived from an EMBL/GenBank/DDBJ whole genome shotgun (WGS) entry which is preliminary data.</text>
</comment>
<feature type="domain" description="Bacterial type II secretion system protein E" evidence="3">
    <location>
        <begin position="370"/>
        <end position="486"/>
    </location>
</feature>
<dbReference type="EMBL" id="RRCN01000002">
    <property type="protein sequence ID" value="RRJ54890.1"/>
    <property type="molecule type" value="Genomic_DNA"/>
</dbReference>
<reference evidence="4 5" key="1">
    <citation type="submission" date="2018-11" db="EMBL/GenBank/DDBJ databases">
        <title>Genome sequencing of Paenibacillus sp. KCOM 3021 (= ChDC PVNT-B20).</title>
        <authorList>
            <person name="Kook J.-K."/>
            <person name="Park S.-N."/>
            <person name="Lim Y.K."/>
        </authorList>
    </citation>
    <scope>NUCLEOTIDE SEQUENCE [LARGE SCALE GENOMIC DNA]</scope>
    <source>
        <strain evidence="4 5">KCOM 3021</strain>
    </source>
</reference>
<feature type="transmembrane region" description="Helical" evidence="2">
    <location>
        <begin position="6"/>
        <end position="25"/>
    </location>
</feature>
<dbReference type="GO" id="GO:0005524">
    <property type="term" value="F:ATP binding"/>
    <property type="evidence" value="ECO:0007669"/>
    <property type="project" value="UniProtKB-KW"/>
</dbReference>
<dbReference type="PANTHER" id="PTHR30486:SF6">
    <property type="entry name" value="TYPE IV PILUS RETRACTATION ATPASE PILT"/>
    <property type="match status" value="1"/>
</dbReference>
<evidence type="ECO:0000313" key="4">
    <source>
        <dbReference type="EMBL" id="RRJ54890.1"/>
    </source>
</evidence>
<keyword evidence="2" id="KW-0812">Transmembrane</keyword>
<dbReference type="InterPro" id="IPR001482">
    <property type="entry name" value="T2SS/T4SS_dom"/>
</dbReference>
<protein>
    <submittedName>
        <fullName evidence="4">ATP-binding cassette domain-containing protein</fullName>
    </submittedName>
</protein>
<dbReference type="Pfam" id="PF00437">
    <property type="entry name" value="T2SSE"/>
    <property type="match status" value="1"/>
</dbReference>
<dbReference type="Proteomes" id="UP000267017">
    <property type="component" value="Unassembled WGS sequence"/>
</dbReference>
<sequence>MSIGHLINYALIILMLFLAGVLVFFKLTEKRHPRRDPHDLDSKYTIPGMIEYVKAALNDMTTSNIEHLGLTEDEYNRRMNQRLQLQKALKSCSTGDLQDKNYVKNTIFDLLLKTYGLNEKNINQVIPFDNKKALTAKDKFEIILYLYKKKHGYDAVNVLFEAYALAELVSDPDIDDEAEVSYKVTGRKIDEIFKNEYKSLSFEDMLMIVVQRIYQEYKGFGVIDELRDMKIDGLSGGVSGVPIDKIEPWDDMSYLAKQMNTKKTPLNYDSVWILFKGKPIHLEFLSFESEAELRRVCQNIYRYNNPGQLSETNGYKINEMKDGSRVVVVRPGFSESWAFFVRKFDTAKADLEHYIPQDVKGRKIAIKTIRYLVRSGRITAVTGPTGSGKTTLLMAMAGEMYKTHSLRVFEMAFELHLRKIFSDWNVLTIRETDSISGQEGLDVTKKLDGTAYMLGEIAQDEVVPWMIQMAQQADVFFTHHAKTFKALVKYLRNSLLKMRIFSNELIAEEQIVSVLNFDIHLVRKRNGQRYIERITECIPLIEDNNDFSVSFREIKDPEERMAVFMESFMKVFKKNGNRKLFDERNIVEYRNGEYVAVHPISERHIEEMMDVLTDKDQADFKQFIEETWR</sequence>
<dbReference type="OrthoDB" id="1981678at2"/>
<dbReference type="GO" id="GO:0016887">
    <property type="term" value="F:ATP hydrolysis activity"/>
    <property type="evidence" value="ECO:0007669"/>
    <property type="project" value="InterPro"/>
</dbReference>
<proteinExistence type="inferred from homology"/>
<evidence type="ECO:0000313" key="5">
    <source>
        <dbReference type="Proteomes" id="UP000267017"/>
    </source>
</evidence>
<keyword evidence="4" id="KW-0547">Nucleotide-binding</keyword>
<dbReference type="PANTHER" id="PTHR30486">
    <property type="entry name" value="TWITCHING MOTILITY PROTEIN PILT"/>
    <property type="match status" value="1"/>
</dbReference>
<accession>A0A3P3TAB5</accession>
<dbReference type="SUPFAM" id="SSF52540">
    <property type="entry name" value="P-loop containing nucleoside triphosphate hydrolases"/>
    <property type="match status" value="2"/>
</dbReference>
<name>A0A3P3TAB5_9BACL</name>
<keyword evidence="4" id="KW-0067">ATP-binding</keyword>
<keyword evidence="5" id="KW-1185">Reference proteome</keyword>
<dbReference type="AlphaFoldDB" id="A0A3P3TAB5"/>
<keyword evidence="2" id="KW-0472">Membrane</keyword>
<dbReference type="RefSeq" id="WP_128635983.1">
    <property type="nucleotide sequence ID" value="NZ_RRCN01000002.1"/>
</dbReference>
<dbReference type="InterPro" id="IPR050921">
    <property type="entry name" value="T4SS_GSP_E_ATPase"/>
</dbReference>
<evidence type="ECO:0000256" key="2">
    <source>
        <dbReference type="SAM" id="Phobius"/>
    </source>
</evidence>
<evidence type="ECO:0000256" key="1">
    <source>
        <dbReference type="ARBA" id="ARBA00006611"/>
    </source>
</evidence>
<gene>
    <name evidence="4" type="ORF">EHV15_35555</name>
</gene>
<evidence type="ECO:0000259" key="3">
    <source>
        <dbReference type="Pfam" id="PF00437"/>
    </source>
</evidence>
<comment type="similarity">
    <text evidence="1">Belongs to the GSP E family.</text>
</comment>
<organism evidence="4 5">
    <name type="scientific">Paenibacillus oralis</name>
    <dbReference type="NCBI Taxonomy" id="2490856"/>
    <lineage>
        <taxon>Bacteria</taxon>
        <taxon>Bacillati</taxon>
        <taxon>Bacillota</taxon>
        <taxon>Bacilli</taxon>
        <taxon>Bacillales</taxon>
        <taxon>Paenibacillaceae</taxon>
        <taxon>Paenibacillus</taxon>
    </lineage>
</organism>